<name>A0A367G539_9FIRM</name>
<sequence length="191" mass="22202">MTIGDKIKKIRTFRNMTQAELGAALGWGDKGANRLAQYETNYRVPRKDLVTEMAKILDVNPLTLHEPTTMDASELMEILFWIDEFNPAAINLFQLETYPGKKCNSSEGTAVRYHDSDNWPAHPPVGMWFNYGVLNDFMKEWLLRKEELKSGKITRDEYFEWKINWPQTCDGCGKYEPKRQWRSANAELSET</sequence>
<dbReference type="InterPro" id="IPR010982">
    <property type="entry name" value="Lambda_DNA-bd_dom_sf"/>
</dbReference>
<dbReference type="PROSITE" id="PS50943">
    <property type="entry name" value="HTH_CROC1"/>
    <property type="match status" value="1"/>
</dbReference>
<evidence type="ECO:0000313" key="2">
    <source>
        <dbReference type="EMBL" id="RCH45134.1"/>
    </source>
</evidence>
<dbReference type="CDD" id="cd00093">
    <property type="entry name" value="HTH_XRE"/>
    <property type="match status" value="1"/>
</dbReference>
<dbReference type="Proteomes" id="UP000253208">
    <property type="component" value="Unassembled WGS sequence"/>
</dbReference>
<dbReference type="InterPro" id="IPR001387">
    <property type="entry name" value="Cro/C1-type_HTH"/>
</dbReference>
<evidence type="ECO:0000313" key="3">
    <source>
        <dbReference type="Proteomes" id="UP000253208"/>
    </source>
</evidence>
<proteinExistence type="predicted"/>
<dbReference type="Gene3D" id="1.10.260.40">
    <property type="entry name" value="lambda repressor-like DNA-binding domains"/>
    <property type="match status" value="1"/>
</dbReference>
<evidence type="ECO:0000259" key="1">
    <source>
        <dbReference type="PROSITE" id="PS50943"/>
    </source>
</evidence>
<dbReference type="AlphaFoldDB" id="A0A367G539"/>
<dbReference type="SMART" id="SM00530">
    <property type="entry name" value="HTH_XRE"/>
    <property type="match status" value="1"/>
</dbReference>
<feature type="domain" description="HTH cro/C1-type" evidence="1">
    <location>
        <begin position="7"/>
        <end position="64"/>
    </location>
</feature>
<reference evidence="2 3" key="1">
    <citation type="submission" date="2018-02" db="EMBL/GenBank/DDBJ databases">
        <title>Complete genome sequencing of Faecalibacterium prausnitzii strains isolated from the human gut.</title>
        <authorList>
            <person name="Fitzgerald B.C."/>
            <person name="Shkoporov A.N."/>
            <person name="Ross P.R."/>
            <person name="Hill C."/>
        </authorList>
    </citation>
    <scope>NUCLEOTIDE SEQUENCE [LARGE SCALE GENOMIC DNA]</scope>
    <source>
        <strain evidence="2 3">APC942/31-1</strain>
    </source>
</reference>
<dbReference type="GO" id="GO:0003677">
    <property type="term" value="F:DNA binding"/>
    <property type="evidence" value="ECO:0007669"/>
    <property type="project" value="InterPro"/>
</dbReference>
<comment type="caution">
    <text evidence="2">The sequence shown here is derived from an EMBL/GenBank/DDBJ whole genome shotgun (WGS) entry which is preliminary data.</text>
</comment>
<protein>
    <submittedName>
        <fullName evidence="2">XRE family transcriptional regulator</fullName>
    </submittedName>
</protein>
<dbReference type="EMBL" id="PSQG01000005">
    <property type="protein sequence ID" value="RCH45134.1"/>
    <property type="molecule type" value="Genomic_DNA"/>
</dbReference>
<dbReference type="Pfam" id="PF01381">
    <property type="entry name" value="HTH_3"/>
    <property type="match status" value="1"/>
</dbReference>
<dbReference type="GeneID" id="92825843"/>
<dbReference type="RefSeq" id="WP_008369868.1">
    <property type="nucleotide sequence ID" value="NZ_CAXTZU010000011.1"/>
</dbReference>
<organism evidence="2 3">
    <name type="scientific">Blautia obeum</name>
    <dbReference type="NCBI Taxonomy" id="40520"/>
    <lineage>
        <taxon>Bacteria</taxon>
        <taxon>Bacillati</taxon>
        <taxon>Bacillota</taxon>
        <taxon>Clostridia</taxon>
        <taxon>Lachnospirales</taxon>
        <taxon>Lachnospiraceae</taxon>
        <taxon>Blautia</taxon>
    </lineage>
</organism>
<dbReference type="SUPFAM" id="SSF47413">
    <property type="entry name" value="lambda repressor-like DNA-binding domains"/>
    <property type="match status" value="1"/>
</dbReference>
<gene>
    <name evidence="2" type="ORF">C4886_04265</name>
</gene>
<accession>A0A367G539</accession>